<protein>
    <recommendedName>
        <fullName evidence="4">Methyltransferase type 11 domain-containing protein</fullName>
    </recommendedName>
</protein>
<gene>
    <name evidence="5" type="ORF">TrCOL_g10633</name>
</gene>
<dbReference type="FunFam" id="3.40.50.150:FF:000217">
    <property type="entry name" value="Methyltransferase protein 13"/>
    <property type="match status" value="1"/>
</dbReference>
<evidence type="ECO:0000256" key="2">
    <source>
        <dbReference type="ARBA" id="ARBA00022603"/>
    </source>
</evidence>
<sequence>MAHYSRLAYWDERYKKEKEPFEWYQNYQAIQMYCQEQLHPNNKILNVGAGNSTLSEQMYEDGFRNITNIDISTVVVEQMIERTQAMPGMTWQIMDCRYMEFEDESFDAVIDKGCLDTLLTGEASEDNANKFCSHVARILKPGGVYMCVSVGIPSERMAILGNQDFSWAVNIETLPKPASSEAVVDYDPVGKPTSCHYLYVCKTGGDDNEG</sequence>
<dbReference type="OrthoDB" id="411785at2759"/>
<comment type="similarity">
    <text evidence="1">Belongs to the methyltransferase superfamily.</text>
</comment>
<dbReference type="GO" id="GO:0008757">
    <property type="term" value="F:S-adenosylmethionine-dependent methyltransferase activity"/>
    <property type="evidence" value="ECO:0007669"/>
    <property type="project" value="InterPro"/>
</dbReference>
<evidence type="ECO:0000256" key="3">
    <source>
        <dbReference type="ARBA" id="ARBA00022679"/>
    </source>
</evidence>
<keyword evidence="3" id="KW-0808">Transferase</keyword>
<proteinExistence type="inferred from homology"/>
<dbReference type="Pfam" id="PF08241">
    <property type="entry name" value="Methyltransf_11"/>
    <property type="match status" value="1"/>
</dbReference>
<dbReference type="Proteomes" id="UP001165065">
    <property type="component" value="Unassembled WGS sequence"/>
</dbReference>
<name>A0A9W7GJ28_9STRA</name>
<evidence type="ECO:0000313" key="5">
    <source>
        <dbReference type="EMBL" id="GMI45173.1"/>
    </source>
</evidence>
<dbReference type="Gene3D" id="3.40.50.150">
    <property type="entry name" value="Vaccinia Virus protein VP39"/>
    <property type="match status" value="1"/>
</dbReference>
<dbReference type="InterPro" id="IPR051419">
    <property type="entry name" value="Lys/N-term_MeTrsfase_sf"/>
</dbReference>
<dbReference type="InterPro" id="IPR029063">
    <property type="entry name" value="SAM-dependent_MTases_sf"/>
</dbReference>
<evidence type="ECO:0000256" key="1">
    <source>
        <dbReference type="ARBA" id="ARBA00008361"/>
    </source>
</evidence>
<organism evidence="5 6">
    <name type="scientific">Triparma columacea</name>
    <dbReference type="NCBI Taxonomy" id="722753"/>
    <lineage>
        <taxon>Eukaryota</taxon>
        <taxon>Sar</taxon>
        <taxon>Stramenopiles</taxon>
        <taxon>Ochrophyta</taxon>
        <taxon>Bolidophyceae</taxon>
        <taxon>Parmales</taxon>
        <taxon>Triparmaceae</taxon>
        <taxon>Triparma</taxon>
    </lineage>
</organism>
<evidence type="ECO:0000313" key="6">
    <source>
        <dbReference type="Proteomes" id="UP001165065"/>
    </source>
</evidence>
<dbReference type="CDD" id="cd02440">
    <property type="entry name" value="AdoMet_MTases"/>
    <property type="match status" value="1"/>
</dbReference>
<reference evidence="6" key="1">
    <citation type="journal article" date="2023" name="Commun. Biol.">
        <title>Genome analysis of Parmales, the sister group of diatoms, reveals the evolutionary specialization of diatoms from phago-mixotrophs to photoautotrophs.</title>
        <authorList>
            <person name="Ban H."/>
            <person name="Sato S."/>
            <person name="Yoshikawa S."/>
            <person name="Yamada K."/>
            <person name="Nakamura Y."/>
            <person name="Ichinomiya M."/>
            <person name="Sato N."/>
            <person name="Blanc-Mathieu R."/>
            <person name="Endo H."/>
            <person name="Kuwata A."/>
            <person name="Ogata H."/>
        </authorList>
    </citation>
    <scope>NUCLEOTIDE SEQUENCE [LARGE SCALE GENOMIC DNA]</scope>
</reference>
<dbReference type="GO" id="GO:0032259">
    <property type="term" value="P:methylation"/>
    <property type="evidence" value="ECO:0007669"/>
    <property type="project" value="UniProtKB-KW"/>
</dbReference>
<keyword evidence="6" id="KW-1185">Reference proteome</keyword>
<dbReference type="SUPFAM" id="SSF53335">
    <property type="entry name" value="S-adenosyl-L-methionine-dependent methyltransferases"/>
    <property type="match status" value="1"/>
</dbReference>
<feature type="domain" description="Methyltransferase type 11" evidence="4">
    <location>
        <begin position="45"/>
        <end position="146"/>
    </location>
</feature>
<keyword evidence="2" id="KW-0489">Methyltransferase</keyword>
<evidence type="ECO:0000259" key="4">
    <source>
        <dbReference type="Pfam" id="PF08241"/>
    </source>
</evidence>
<dbReference type="PANTHER" id="PTHR12176">
    <property type="entry name" value="SAM-DEPENDENT METHYLTRANSFERASE SUPERFAMILY PROTEIN"/>
    <property type="match status" value="1"/>
</dbReference>
<dbReference type="EMBL" id="BRYA01000238">
    <property type="protein sequence ID" value="GMI45173.1"/>
    <property type="molecule type" value="Genomic_DNA"/>
</dbReference>
<dbReference type="InterPro" id="IPR013216">
    <property type="entry name" value="Methyltransf_11"/>
</dbReference>
<accession>A0A9W7GJ28</accession>
<dbReference type="AlphaFoldDB" id="A0A9W7GJ28"/>
<comment type="caution">
    <text evidence="5">The sequence shown here is derived from an EMBL/GenBank/DDBJ whole genome shotgun (WGS) entry which is preliminary data.</text>
</comment>
<dbReference type="PANTHER" id="PTHR12176:SF79">
    <property type="entry name" value="METHYLTRANSFERASE TYPE 11 DOMAIN-CONTAINING PROTEIN"/>
    <property type="match status" value="1"/>
</dbReference>